<dbReference type="RefSeq" id="WP_104095694.1">
    <property type="nucleotide sequence ID" value="NZ_JACHBP010000001.1"/>
</dbReference>
<dbReference type="Pfam" id="PF11716">
    <property type="entry name" value="MDMPI_N"/>
    <property type="match status" value="1"/>
</dbReference>
<dbReference type="SUPFAM" id="SSF109854">
    <property type="entry name" value="DinB/YfiT-like putative metalloenzymes"/>
    <property type="match status" value="1"/>
</dbReference>
<dbReference type="AlphaFoldDB" id="A0A4R8V9I1"/>
<dbReference type="InterPro" id="IPR010872">
    <property type="entry name" value="MDMPI_C-term_domain"/>
</dbReference>
<dbReference type="InterPro" id="IPR024344">
    <property type="entry name" value="MDMPI_metal-binding"/>
</dbReference>
<evidence type="ECO:0000259" key="1">
    <source>
        <dbReference type="Pfam" id="PF07398"/>
    </source>
</evidence>
<dbReference type="GO" id="GO:0046872">
    <property type="term" value="F:metal ion binding"/>
    <property type="evidence" value="ECO:0007669"/>
    <property type="project" value="InterPro"/>
</dbReference>
<evidence type="ECO:0000313" key="4">
    <source>
        <dbReference type="Proteomes" id="UP000298488"/>
    </source>
</evidence>
<dbReference type="InterPro" id="IPR017517">
    <property type="entry name" value="Maleyloyr_isom"/>
</dbReference>
<reference evidence="3 4" key="1">
    <citation type="submission" date="2019-03" db="EMBL/GenBank/DDBJ databases">
        <title>Genomics of glacier-inhabiting Cryobacterium strains.</title>
        <authorList>
            <person name="Liu Q."/>
            <person name="Xin Y.-H."/>
        </authorList>
    </citation>
    <scope>NUCLEOTIDE SEQUENCE [LARGE SCALE GENOMIC DNA]</scope>
    <source>
        <strain evidence="3 4">CGMCC 1.10440</strain>
    </source>
</reference>
<dbReference type="Pfam" id="PF07398">
    <property type="entry name" value="MDMPI_C"/>
    <property type="match status" value="1"/>
</dbReference>
<evidence type="ECO:0000259" key="2">
    <source>
        <dbReference type="Pfam" id="PF11716"/>
    </source>
</evidence>
<feature type="domain" description="Mycothiol-dependent maleylpyruvate isomerase metal-binding" evidence="2">
    <location>
        <begin position="22"/>
        <end position="156"/>
    </location>
</feature>
<name>A0A4R8V9I1_9MICO</name>
<dbReference type="InterPro" id="IPR034660">
    <property type="entry name" value="DinB/YfiT-like"/>
</dbReference>
<dbReference type="SUPFAM" id="SSF55718">
    <property type="entry name" value="SCP-like"/>
    <property type="match status" value="1"/>
</dbReference>
<dbReference type="NCBIfam" id="TIGR03083">
    <property type="entry name" value="maleylpyruvate isomerase family mycothiol-dependent enzyme"/>
    <property type="match status" value="1"/>
</dbReference>
<protein>
    <submittedName>
        <fullName evidence="3">Maleylpyruvate isomerase family mycothiol-dependent enzyme</fullName>
    </submittedName>
</protein>
<dbReference type="Gene3D" id="3.30.1050.20">
    <property type="match status" value="1"/>
</dbReference>
<dbReference type="EMBL" id="SOFI01000003">
    <property type="protein sequence ID" value="TFB79824.1"/>
    <property type="molecule type" value="Genomic_DNA"/>
</dbReference>
<dbReference type="OrthoDB" id="5118203at2"/>
<dbReference type="InterPro" id="IPR036527">
    <property type="entry name" value="SCP2_sterol-bd_dom_sf"/>
</dbReference>
<dbReference type="Proteomes" id="UP000298488">
    <property type="component" value="Unassembled WGS sequence"/>
</dbReference>
<keyword evidence="4" id="KW-1185">Reference proteome</keyword>
<dbReference type="GO" id="GO:0016853">
    <property type="term" value="F:isomerase activity"/>
    <property type="evidence" value="ECO:0007669"/>
    <property type="project" value="UniProtKB-KW"/>
</dbReference>
<evidence type="ECO:0000313" key="3">
    <source>
        <dbReference type="EMBL" id="TFB79824.1"/>
    </source>
</evidence>
<feature type="domain" description="MDMPI C-terminal" evidence="1">
    <location>
        <begin position="164"/>
        <end position="233"/>
    </location>
</feature>
<proteinExistence type="predicted"/>
<gene>
    <name evidence="3" type="ORF">E3N84_07065</name>
</gene>
<organism evidence="3 4">
    <name type="scientific">Terrimesophilobacter mesophilus</name>
    <dbReference type="NCBI Taxonomy" id="433647"/>
    <lineage>
        <taxon>Bacteria</taxon>
        <taxon>Bacillati</taxon>
        <taxon>Actinomycetota</taxon>
        <taxon>Actinomycetes</taxon>
        <taxon>Micrococcales</taxon>
        <taxon>Microbacteriaceae</taxon>
        <taxon>Terrimesophilobacter</taxon>
    </lineage>
</organism>
<comment type="caution">
    <text evidence="3">The sequence shown here is derived from an EMBL/GenBank/DDBJ whole genome shotgun (WGS) entry which is preliminary data.</text>
</comment>
<keyword evidence="3" id="KW-0413">Isomerase</keyword>
<dbReference type="Gene3D" id="1.20.120.450">
    <property type="entry name" value="dinb family like domain"/>
    <property type="match status" value="1"/>
</dbReference>
<keyword evidence="3" id="KW-0670">Pyruvate</keyword>
<accession>A0A4R8V9I1</accession>
<sequence length="251" mass="27789">MKPDAYLTRDPEIRTAIELEREGAAYYDRTLDALRDDELDAPSILPGWSRRHVVSHVAFNAQALRRLVNWAATGIESRMYESTEARDAQIEDGARLPASELRALHRRSAAELDASWRDLADPAWHAQVRMTDGPLIPATSTIWLRTREVWLHAVDLDSGASYDDFPAGLVDHLLANVLSSWRGRREAENIPNFILSPTDRGIPRGVGAADDADAVVLHGSAVDLTRWATGRGFLGVLSESGEPVPVAPRWI</sequence>